<gene>
    <name evidence="1" type="ORF">RhiirC2_792940</name>
</gene>
<sequence length="323" mass="37623">MDSSLKRNLMTLYSYLNNKNDGSYIFISKTKSIVNHQVIAKNENASWEIIHNIESDNVLSEAETQEQLNKINSGDYYDNAVYREQIKGLEKDNRHYFFVILVDRLSKLVKDNGSLSDKLNSLTVDYERISMMYEDSIVENERLKLSLPSNNKIQSRNKRKNVDFNISNKNKRSKKKYASQDEMANRIIDFFNDNKVVDIVDIEDFQNFEVTYNREEANRKILLRGLLDKMSGKASISLYRSVIQLALLHDKYNNNYDDNDDNDNDDEFSKGEKRLLKELKSVITSILRASSVLKIRKDFVLLLVNARKMVGKIAKFHLLFGDL</sequence>
<name>A0A2N1MGC7_9GLOM</name>
<evidence type="ECO:0000313" key="2">
    <source>
        <dbReference type="Proteomes" id="UP000233469"/>
    </source>
</evidence>
<comment type="caution">
    <text evidence="1">The sequence shown here is derived from an EMBL/GenBank/DDBJ whole genome shotgun (WGS) entry which is preliminary data.</text>
</comment>
<accession>A0A2N1MGC7</accession>
<dbReference type="AlphaFoldDB" id="A0A2N1MGC7"/>
<dbReference type="VEuPathDB" id="FungiDB:RhiirFUN_022324"/>
<dbReference type="VEuPathDB" id="FungiDB:FUN_017013"/>
<protein>
    <submittedName>
        <fullName evidence="1">Uncharacterized protein</fullName>
    </submittedName>
</protein>
<reference evidence="1 2" key="2">
    <citation type="submission" date="2017-10" db="EMBL/GenBank/DDBJ databases">
        <title>Extensive intraspecific genome diversity in a model arbuscular mycorrhizal fungus.</title>
        <authorList>
            <person name="Chen E.C.H."/>
            <person name="Morin E."/>
            <person name="Baudet D."/>
            <person name="Noel J."/>
            <person name="Ndikumana S."/>
            <person name="Charron P."/>
            <person name="St-Onge C."/>
            <person name="Giorgi J."/>
            <person name="Grigoriev I.V."/>
            <person name="Roux C."/>
            <person name="Martin F.M."/>
            <person name="Corradi N."/>
        </authorList>
    </citation>
    <scope>NUCLEOTIDE SEQUENCE [LARGE SCALE GENOMIC DNA]</scope>
    <source>
        <strain evidence="1 2">C2</strain>
    </source>
</reference>
<dbReference type="EMBL" id="LLXL01002492">
    <property type="protein sequence ID" value="PKK60698.1"/>
    <property type="molecule type" value="Genomic_DNA"/>
</dbReference>
<reference evidence="1 2" key="1">
    <citation type="submission" date="2016-04" db="EMBL/GenBank/DDBJ databases">
        <title>Genome analyses suggest a sexual origin of heterokaryosis in a supposedly ancient asexual fungus.</title>
        <authorList>
            <person name="Ropars J."/>
            <person name="Sedzielewska K."/>
            <person name="Noel J."/>
            <person name="Charron P."/>
            <person name="Farinelli L."/>
            <person name="Marton T."/>
            <person name="Kruger M."/>
            <person name="Pelin A."/>
            <person name="Brachmann A."/>
            <person name="Corradi N."/>
        </authorList>
    </citation>
    <scope>NUCLEOTIDE SEQUENCE [LARGE SCALE GENOMIC DNA]</scope>
    <source>
        <strain evidence="1 2">C2</strain>
    </source>
</reference>
<proteinExistence type="predicted"/>
<evidence type="ECO:0000313" key="1">
    <source>
        <dbReference type="EMBL" id="PKK60698.1"/>
    </source>
</evidence>
<dbReference type="VEuPathDB" id="FungiDB:RhiirA1_536225"/>
<dbReference type="Proteomes" id="UP000233469">
    <property type="component" value="Unassembled WGS sequence"/>
</dbReference>
<dbReference type="VEuPathDB" id="FungiDB:FUN_017014"/>
<organism evidence="1 2">
    <name type="scientific">Rhizophagus irregularis</name>
    <dbReference type="NCBI Taxonomy" id="588596"/>
    <lineage>
        <taxon>Eukaryota</taxon>
        <taxon>Fungi</taxon>
        <taxon>Fungi incertae sedis</taxon>
        <taxon>Mucoromycota</taxon>
        <taxon>Glomeromycotina</taxon>
        <taxon>Glomeromycetes</taxon>
        <taxon>Glomerales</taxon>
        <taxon>Glomeraceae</taxon>
        <taxon>Rhizophagus</taxon>
    </lineage>
</organism>